<feature type="signal peptide" evidence="1">
    <location>
        <begin position="1"/>
        <end position="18"/>
    </location>
</feature>
<accession>A0A0D0GKH6</accession>
<proteinExistence type="predicted"/>
<evidence type="ECO:0000313" key="2">
    <source>
        <dbReference type="EMBL" id="KIO74881.1"/>
    </source>
</evidence>
<name>A0A0D0GKH6_9SPHI</name>
<evidence type="ECO:0000313" key="3">
    <source>
        <dbReference type="Proteomes" id="UP000032049"/>
    </source>
</evidence>
<dbReference type="EMBL" id="JXRA01000128">
    <property type="protein sequence ID" value="KIO74881.1"/>
    <property type="molecule type" value="Genomic_DNA"/>
</dbReference>
<keyword evidence="1" id="KW-0732">Signal</keyword>
<evidence type="ECO:0000256" key="1">
    <source>
        <dbReference type="SAM" id="SignalP"/>
    </source>
</evidence>
<protein>
    <submittedName>
        <fullName evidence="2">Alpha-galactosidase</fullName>
    </submittedName>
</protein>
<gene>
    <name evidence="2" type="ORF">TH53_23950</name>
</gene>
<dbReference type="Gene3D" id="2.70.98.60">
    <property type="entry name" value="alpha-galactosidase from lactobacil brevis"/>
    <property type="match status" value="1"/>
</dbReference>
<dbReference type="Proteomes" id="UP000032049">
    <property type="component" value="Unassembled WGS sequence"/>
</dbReference>
<dbReference type="AlphaFoldDB" id="A0A0D0GKH6"/>
<dbReference type="RefSeq" id="WP_041886489.1">
    <property type="nucleotide sequence ID" value="NZ_CP157278.1"/>
</dbReference>
<reference evidence="2 3" key="1">
    <citation type="submission" date="2015-01" db="EMBL/GenBank/DDBJ databases">
        <title>Draft genome sequence of Pedobacter sp. NL19 isolated from sludge of an effluent treatment pond in an abandoned uranium mine.</title>
        <authorList>
            <person name="Santos T."/>
            <person name="Caetano T."/>
            <person name="Covas C."/>
            <person name="Cruz A."/>
            <person name="Mendo S."/>
        </authorList>
    </citation>
    <scope>NUCLEOTIDE SEQUENCE [LARGE SCALE GENOMIC DNA]</scope>
    <source>
        <strain evidence="2 3">NL19</strain>
    </source>
</reference>
<dbReference type="STRING" id="1503925.TH53_23950"/>
<sequence length="734" mass="83337">MRKILAILLLFQTSYLFAQDKITTLPVWKKTEEPVKKQDWLINSSEKKAQLYRSANNKDIIFSNGLVKRSFRLQPNLACIDFSNLSNDQQLIRAVSPEANLTIDGQIYAIGGLRGQKQKAYLLSSWLDELTAGNTDFRYKSWKISPVEPHVNWKPAVNEWASNKKQPAGKMLTFSFESALPALKGIRVNINYELYDGIPLMCKWLSVENKSRGTIKLNKVINEVIAAHEEESTVDGNPLEMKRPHGIYIESNYAFNNSMNARLSDQTTHWNTDSTYTSQVNYGYKTPCLLEVYPPIGPGIELKPGAEFKSIRTNELLLDSYDRDRNGLAQRMMYRKIAPWSTENPIFMHLVSVKSEVVKKAIDQCAETGYEAIILSFGSGLDMEDLSAENIAGIKKLVDYAHSKGILMGGYSLFSSRRINDDEDVIDPKTGKADVHAQFSSAPCLGSNWGLAYLGKIKQFIKKTGMDIFENDGPYPGDLCASTKHPGHQGLDDSQWAQMELQKGLYRWCNENGVYVNAPDWYFLDGTNKIALGYREVNFSLPREQQVILNRQNIYDGTWEKTPSMSWGFVPLTQYHGGGAAATLEPLTDHRDSYEQLMMQYYGAGIQACYRGPRLYDTEETKALVIRVVNWYKKYRTILNSDIIHLRRPDGRDWDGILHVNPDNKEKGLAMLFNPSAEAVTQKITLPLYYTGLTVQADIREKEGKSKSYKLDNNHNVIYEVTIPANSYTWLVIE</sequence>
<feature type="chain" id="PRO_5002210726" evidence="1">
    <location>
        <begin position="19"/>
        <end position="734"/>
    </location>
</feature>
<dbReference type="OrthoDB" id="9804769at2"/>
<organism evidence="2 3">
    <name type="scientific">Pedobacter lusitanus</name>
    <dbReference type="NCBI Taxonomy" id="1503925"/>
    <lineage>
        <taxon>Bacteria</taxon>
        <taxon>Pseudomonadati</taxon>
        <taxon>Bacteroidota</taxon>
        <taxon>Sphingobacteriia</taxon>
        <taxon>Sphingobacteriales</taxon>
        <taxon>Sphingobacteriaceae</taxon>
        <taxon>Pedobacter</taxon>
    </lineage>
</organism>
<dbReference type="InterPro" id="IPR038417">
    <property type="entry name" value="Alpga-gal_N_sf"/>
</dbReference>
<keyword evidence="3" id="KW-1185">Reference proteome</keyword>
<comment type="caution">
    <text evidence="2">The sequence shown here is derived from an EMBL/GenBank/DDBJ whole genome shotgun (WGS) entry which is preliminary data.</text>
</comment>